<comment type="cofactor">
    <cofactor evidence="1">
        <name>FAD</name>
        <dbReference type="ChEBI" id="CHEBI:57692"/>
    </cofactor>
</comment>
<reference evidence="8 9" key="1">
    <citation type="journal article" date="2019" name="Emerg. Microbes Infect.">
        <title>Comprehensive subspecies identification of 175 nontuberculous mycobacteria species based on 7547 genomic profiles.</title>
        <authorList>
            <person name="Matsumoto Y."/>
            <person name="Kinjo T."/>
            <person name="Motooka D."/>
            <person name="Nabeya D."/>
            <person name="Jung N."/>
            <person name="Uechi K."/>
            <person name="Horii T."/>
            <person name="Iida T."/>
            <person name="Fujita J."/>
            <person name="Nakamura S."/>
        </authorList>
    </citation>
    <scope>NUCLEOTIDE SEQUENCE [LARGE SCALE GENOMIC DNA]</scope>
    <source>
        <strain evidence="8 9">JCM 30726</strain>
    </source>
</reference>
<protein>
    <submittedName>
        <fullName evidence="8">Monooxygenase</fullName>
    </submittedName>
</protein>
<evidence type="ECO:0000256" key="4">
    <source>
        <dbReference type="ARBA" id="ARBA00022827"/>
    </source>
</evidence>
<organism evidence="8 9">
    <name type="scientific">Mycobacterium timonense</name>
    <dbReference type="NCBI Taxonomy" id="701043"/>
    <lineage>
        <taxon>Bacteria</taxon>
        <taxon>Bacillati</taxon>
        <taxon>Actinomycetota</taxon>
        <taxon>Actinomycetes</taxon>
        <taxon>Mycobacteriales</taxon>
        <taxon>Mycobacteriaceae</taxon>
        <taxon>Mycobacterium</taxon>
        <taxon>Mycobacterium avium complex (MAC)</taxon>
    </lineage>
</organism>
<dbReference type="GO" id="GO:0016709">
    <property type="term" value="F:oxidoreductase activity, acting on paired donors, with incorporation or reduction of molecular oxygen, NAD(P)H as one donor, and incorporation of one atom of oxygen"/>
    <property type="evidence" value="ECO:0007669"/>
    <property type="project" value="UniProtKB-ARBA"/>
</dbReference>
<dbReference type="FunFam" id="3.50.50.60:FF:000341">
    <property type="entry name" value="Baeyer-Villiger monooxygenase"/>
    <property type="match status" value="1"/>
</dbReference>
<dbReference type="Pfam" id="PF13450">
    <property type="entry name" value="NAD_binding_8"/>
    <property type="match status" value="1"/>
</dbReference>
<evidence type="ECO:0000313" key="8">
    <source>
        <dbReference type="EMBL" id="GFG98475.1"/>
    </source>
</evidence>
<keyword evidence="6" id="KW-0560">Oxidoreductase</keyword>
<keyword evidence="4" id="KW-0274">FAD</keyword>
<keyword evidence="9" id="KW-1185">Reference proteome</keyword>
<comment type="caution">
    <text evidence="8">The sequence shown here is derived from an EMBL/GenBank/DDBJ whole genome shotgun (WGS) entry which is preliminary data.</text>
</comment>
<accession>A0A7I9ZCA3</accession>
<sequence length="602" mass="66720">MTETVGQALDVDALRRRYAEERARRLRADGIGQYVEMTGAFARFAEDPWVDGDVAREPLTDEVDVAVIGAGFGGLLTGARLRQLGVQSVRLIDRAADVGGTWYWNRYPGIACDVESYVYMPLLEELGYTPTEKYAKGPEIFAHCRRIALHYDLYRDACLRTEVREIRWNDAESRWIIRTDRGDEMRARFVSMANGYQAKPKLPGIEGLGAFAGHAFHTSRWDYAYTGEGLQNLAGLRVGIIGTGATAIQCVPHLGAASRRLYVFQRTPSSVDVRANRATDPQWATGLRAGWQRERIRNFQILTAGGQADEDLVADAWTSITRKLPVMRHDELSVDGLADPEQRGRDIELADFAKMDEIRARVDAIVTDPATAEALKPWYGYFCKRPCFHDEYLQTFNRDNVTLVDTRGLGVQRITEAGVVVDGVTYELDCLIFATGFEVGTDYCRRTGFELIGRDGITLTEHWDDGVRTFQGLCTTGFPNCFIESIAQAGLTVNFPYLLNVQATHVAWIIAAALAGGITEIDASPAAEAAWVDTVVARSAASAERAKTCTPGYYNREGKADAKTRQGSFFFGAPTEYADILEQWRADGDLAGLLTRRAQDGP</sequence>
<keyword evidence="7 8" id="KW-0503">Monooxygenase</keyword>
<evidence type="ECO:0000313" key="9">
    <source>
        <dbReference type="Proteomes" id="UP000465301"/>
    </source>
</evidence>
<evidence type="ECO:0000256" key="1">
    <source>
        <dbReference type="ARBA" id="ARBA00001974"/>
    </source>
</evidence>
<dbReference type="RefSeq" id="WP_163713745.1">
    <property type="nucleotide sequence ID" value="NZ_BLLA01000001.1"/>
</dbReference>
<evidence type="ECO:0000256" key="2">
    <source>
        <dbReference type="ARBA" id="ARBA00010139"/>
    </source>
</evidence>
<keyword evidence="3" id="KW-0285">Flavoprotein</keyword>
<dbReference type="InterPro" id="IPR050775">
    <property type="entry name" value="FAD-binding_Monooxygenases"/>
</dbReference>
<evidence type="ECO:0000256" key="3">
    <source>
        <dbReference type="ARBA" id="ARBA00022630"/>
    </source>
</evidence>
<dbReference type="Proteomes" id="UP000465301">
    <property type="component" value="Unassembled WGS sequence"/>
</dbReference>
<name>A0A7I9ZCA3_9MYCO</name>
<evidence type="ECO:0000256" key="6">
    <source>
        <dbReference type="ARBA" id="ARBA00023002"/>
    </source>
</evidence>
<dbReference type="SUPFAM" id="SSF51905">
    <property type="entry name" value="FAD/NAD(P)-binding domain"/>
    <property type="match status" value="1"/>
</dbReference>
<keyword evidence="5" id="KW-0521">NADP</keyword>
<dbReference type="InterPro" id="IPR036188">
    <property type="entry name" value="FAD/NAD-bd_sf"/>
</dbReference>
<gene>
    <name evidence="8" type="ORF">MTIM_43540</name>
</gene>
<dbReference type="PANTHER" id="PTHR43098">
    <property type="entry name" value="L-ORNITHINE N(5)-MONOOXYGENASE-RELATED"/>
    <property type="match status" value="1"/>
</dbReference>
<dbReference type="Gene3D" id="3.50.50.60">
    <property type="entry name" value="FAD/NAD(P)-binding domain"/>
    <property type="match status" value="2"/>
</dbReference>
<proteinExistence type="inferred from homology"/>
<evidence type="ECO:0000256" key="7">
    <source>
        <dbReference type="ARBA" id="ARBA00023033"/>
    </source>
</evidence>
<dbReference type="EMBL" id="BLLA01000001">
    <property type="protein sequence ID" value="GFG98475.1"/>
    <property type="molecule type" value="Genomic_DNA"/>
</dbReference>
<dbReference type="AlphaFoldDB" id="A0A7I9ZCA3"/>
<evidence type="ECO:0000256" key="5">
    <source>
        <dbReference type="ARBA" id="ARBA00022857"/>
    </source>
</evidence>
<dbReference type="PANTHER" id="PTHR43098:SF4">
    <property type="entry name" value="BLR3857 PROTEIN"/>
    <property type="match status" value="1"/>
</dbReference>
<comment type="similarity">
    <text evidence="2">Belongs to the FAD-binding monooxygenase family.</text>
</comment>